<feature type="transmembrane region" description="Helical" evidence="9">
    <location>
        <begin position="36"/>
        <end position="53"/>
    </location>
</feature>
<keyword evidence="7 9" id="KW-0472">Membrane</keyword>
<evidence type="ECO:0000256" key="8">
    <source>
        <dbReference type="ARBA" id="ARBA00045204"/>
    </source>
</evidence>
<evidence type="ECO:0000256" key="2">
    <source>
        <dbReference type="ARBA" id="ARBA00005245"/>
    </source>
</evidence>
<evidence type="ECO:0000256" key="1">
    <source>
        <dbReference type="ARBA" id="ARBA00004477"/>
    </source>
</evidence>
<evidence type="ECO:0000256" key="3">
    <source>
        <dbReference type="ARBA" id="ARBA00017059"/>
    </source>
</evidence>
<keyword evidence="5" id="KW-0256">Endoplasmic reticulum</keyword>
<comment type="subcellular location">
    <subcellularLocation>
        <location evidence="1">Endoplasmic reticulum membrane</location>
        <topology evidence="1">Multi-pass membrane protein</topology>
    </subcellularLocation>
</comment>
<dbReference type="AlphaFoldDB" id="A0A132NR22"/>
<organism evidence="10 11">
    <name type="scientific">Giardia duodenalis assemblage B</name>
    <dbReference type="NCBI Taxonomy" id="1394984"/>
    <lineage>
        <taxon>Eukaryota</taxon>
        <taxon>Metamonada</taxon>
        <taxon>Diplomonadida</taxon>
        <taxon>Hexamitidae</taxon>
        <taxon>Giardiinae</taxon>
        <taxon>Giardia</taxon>
    </lineage>
</organism>
<dbReference type="OrthoDB" id="10251410at2759"/>
<evidence type="ECO:0000256" key="5">
    <source>
        <dbReference type="ARBA" id="ARBA00022824"/>
    </source>
</evidence>
<dbReference type="Pfam" id="PF06645">
    <property type="entry name" value="SPC12"/>
    <property type="match status" value="1"/>
</dbReference>
<dbReference type="VEuPathDB" id="GiardiaDB:QR46_3459"/>
<proteinExistence type="inferred from homology"/>
<comment type="similarity">
    <text evidence="2">Belongs to the SPCS1 family.</text>
</comment>
<dbReference type="GO" id="GO:0005787">
    <property type="term" value="C:signal peptidase complex"/>
    <property type="evidence" value="ECO:0007669"/>
    <property type="project" value="InterPro"/>
</dbReference>
<evidence type="ECO:0000256" key="6">
    <source>
        <dbReference type="ARBA" id="ARBA00022989"/>
    </source>
</evidence>
<protein>
    <recommendedName>
        <fullName evidence="3">Signal peptidase complex subunit 1</fullName>
    </recommendedName>
</protein>
<dbReference type="PANTHER" id="PTHR13202:SF0">
    <property type="entry name" value="SIGNAL PEPTIDASE COMPLEX SUBUNIT 1"/>
    <property type="match status" value="1"/>
</dbReference>
<evidence type="ECO:0000313" key="11">
    <source>
        <dbReference type="Proteomes" id="UP000070089"/>
    </source>
</evidence>
<dbReference type="InterPro" id="IPR009542">
    <property type="entry name" value="Spc1/SPCS1"/>
</dbReference>
<evidence type="ECO:0000256" key="7">
    <source>
        <dbReference type="ARBA" id="ARBA00023136"/>
    </source>
</evidence>
<comment type="caution">
    <text evidence="10">The sequence shown here is derived from an EMBL/GenBank/DDBJ whole genome shotgun (WGS) entry which is preliminary data.</text>
</comment>
<keyword evidence="4 9" id="KW-0812">Transmembrane</keyword>
<evidence type="ECO:0000256" key="4">
    <source>
        <dbReference type="ARBA" id="ARBA00022692"/>
    </source>
</evidence>
<evidence type="ECO:0000313" key="10">
    <source>
        <dbReference type="EMBL" id="KWX12579.1"/>
    </source>
</evidence>
<name>A0A132NR22_GIAIN</name>
<sequence length="87" mass="10157">MDYRGQIRASCFMRLIIILFAFFGLLTAWFFKSMGVGLLVHAFGICLAALATVPDWPYYNQMEIHWQPVHGRTERLTVFQRLVSIFQ</sequence>
<keyword evidence="6 9" id="KW-1133">Transmembrane helix</keyword>
<comment type="function">
    <text evidence="8">Component of the signal peptidase complex (SPC) which catalyzes the cleavage of N-terminal signal sequences from nascent proteins as they are translocated into the lumen of the endoplasmic reticulum. Dispensable for SPC enzymatic activity.</text>
</comment>
<feature type="transmembrane region" description="Helical" evidence="9">
    <location>
        <begin position="12"/>
        <end position="30"/>
    </location>
</feature>
<dbReference type="Proteomes" id="UP000070089">
    <property type="component" value="Unassembled WGS sequence"/>
</dbReference>
<dbReference type="GO" id="GO:0006465">
    <property type="term" value="P:signal peptide processing"/>
    <property type="evidence" value="ECO:0007669"/>
    <property type="project" value="InterPro"/>
</dbReference>
<evidence type="ECO:0000256" key="9">
    <source>
        <dbReference type="SAM" id="Phobius"/>
    </source>
</evidence>
<reference evidence="10 11" key="1">
    <citation type="journal article" date="2015" name="Mol. Biochem. Parasitol.">
        <title>Identification of polymorphic genes for use in assemblage B genotyping assays through comparative genomics of multiple assemblage B Giardia duodenalis isolates.</title>
        <authorList>
            <person name="Wielinga C."/>
            <person name="Thompson R.C."/>
            <person name="Monis P."/>
            <person name="Ryan U."/>
        </authorList>
    </citation>
    <scope>NUCLEOTIDE SEQUENCE [LARGE SCALE GENOMIC DNA]</scope>
    <source>
        <strain evidence="10 11">BAH15c1</strain>
    </source>
</reference>
<gene>
    <name evidence="10" type="ORF">QR46_3459</name>
</gene>
<dbReference type="PANTHER" id="PTHR13202">
    <property type="entry name" value="MICROSOMAL SIGNAL PEPTIDASE 12 KDA SUBUNIT"/>
    <property type="match status" value="1"/>
</dbReference>
<dbReference type="GO" id="GO:0045047">
    <property type="term" value="P:protein targeting to ER"/>
    <property type="evidence" value="ECO:0007669"/>
    <property type="project" value="TreeGrafter"/>
</dbReference>
<accession>A0A132NR22</accession>
<dbReference type="EMBL" id="JXTI01000110">
    <property type="protein sequence ID" value="KWX12579.1"/>
    <property type="molecule type" value="Genomic_DNA"/>
</dbReference>